<accession>A0ACC1B416</accession>
<sequence>MPYHTAFAFLIPLLIGILGVYAQGRKNLFETNSTNIWIFLVNTLFYCFAVAADLKYQHNQTNYSQFFSPVAVISGSLSSASVLSILLGDITFVLWAFVPVILAYQHATSIKNAYNLLLQKIKSSTFVKNSYNWLHLKMNWGILIRFKGSNSVIEQPQLPV</sequence>
<dbReference type="EMBL" id="CM047903">
    <property type="protein sequence ID" value="KAJ0093686.1"/>
    <property type="molecule type" value="Genomic_DNA"/>
</dbReference>
<keyword evidence="2" id="KW-1185">Reference proteome</keyword>
<name>A0ACC1B416_9ROSI</name>
<comment type="caution">
    <text evidence="1">The sequence shown here is derived from an EMBL/GenBank/DDBJ whole genome shotgun (WGS) entry which is preliminary data.</text>
</comment>
<evidence type="ECO:0000313" key="2">
    <source>
        <dbReference type="Proteomes" id="UP001164250"/>
    </source>
</evidence>
<organism evidence="1 2">
    <name type="scientific">Pistacia atlantica</name>
    <dbReference type="NCBI Taxonomy" id="434234"/>
    <lineage>
        <taxon>Eukaryota</taxon>
        <taxon>Viridiplantae</taxon>
        <taxon>Streptophyta</taxon>
        <taxon>Embryophyta</taxon>
        <taxon>Tracheophyta</taxon>
        <taxon>Spermatophyta</taxon>
        <taxon>Magnoliopsida</taxon>
        <taxon>eudicotyledons</taxon>
        <taxon>Gunneridae</taxon>
        <taxon>Pentapetalae</taxon>
        <taxon>rosids</taxon>
        <taxon>malvids</taxon>
        <taxon>Sapindales</taxon>
        <taxon>Anacardiaceae</taxon>
        <taxon>Pistacia</taxon>
    </lineage>
</organism>
<dbReference type="Proteomes" id="UP001164250">
    <property type="component" value="Chromosome 7"/>
</dbReference>
<gene>
    <name evidence="1" type="ORF">Patl1_25497</name>
</gene>
<evidence type="ECO:0000313" key="1">
    <source>
        <dbReference type="EMBL" id="KAJ0093686.1"/>
    </source>
</evidence>
<protein>
    <submittedName>
        <fullName evidence="1">Uncharacterized protein</fullName>
    </submittedName>
</protein>
<reference evidence="2" key="1">
    <citation type="journal article" date="2023" name="G3 (Bethesda)">
        <title>Genome assembly and association tests identify interacting loci associated with vigor, precocity, and sex in interspecific pistachio rootstocks.</title>
        <authorList>
            <person name="Palmer W."/>
            <person name="Jacygrad E."/>
            <person name="Sagayaradj S."/>
            <person name="Cavanaugh K."/>
            <person name="Han R."/>
            <person name="Bertier L."/>
            <person name="Beede B."/>
            <person name="Kafkas S."/>
            <person name="Golino D."/>
            <person name="Preece J."/>
            <person name="Michelmore R."/>
        </authorList>
    </citation>
    <scope>NUCLEOTIDE SEQUENCE [LARGE SCALE GENOMIC DNA]</scope>
</reference>
<proteinExistence type="predicted"/>